<protein>
    <recommendedName>
        <fullName evidence="4">Cadmium carbonic anhydrase</fullName>
    </recommendedName>
</protein>
<dbReference type="RefSeq" id="WP_233350074.1">
    <property type="nucleotide sequence ID" value="NZ_BMYV01000003.1"/>
</dbReference>
<dbReference type="InterPro" id="IPR018883">
    <property type="entry name" value="Delta_CA"/>
</dbReference>
<proteinExistence type="predicted"/>
<keyword evidence="3" id="KW-1185">Reference proteome</keyword>
<sequence>MTKFSKTTLILGMAAFGLAACETDPMSKDMTDAAMDKVTMTADGPLCKTMGPQTPRDISSVKGLNFTMFDTAPPSTQMNLCNIHTHTNAEHKGPGFNVFVNDTDNGGYACNGTADLTDAEKAPYADNDYEGANPGETIEVHWVHTSCDTTPGEGLGACVPATCEDPILRVETQVFLVVNDRNAADFMDYAYQGNMTGGKHQPKLLPTGTGKPVQFLGSTTGPSYNQSVCSPAQVTWSVRPQCQKIDVASLDAWAESGNVFNETKSHGVRQLVTAPELLSEIK</sequence>
<gene>
    <name evidence="2" type="ORF">GCM10011309_25080</name>
</gene>
<reference evidence="2 3" key="1">
    <citation type="journal article" date="2014" name="Int. J. Syst. Evol. Microbiol.">
        <title>Complete genome sequence of Corynebacterium casei LMG S-19264T (=DSM 44701T), isolated from a smear-ripened cheese.</title>
        <authorList>
            <consortium name="US DOE Joint Genome Institute (JGI-PGF)"/>
            <person name="Walter F."/>
            <person name="Albersmeier A."/>
            <person name="Kalinowski J."/>
            <person name="Ruckert C."/>
        </authorList>
    </citation>
    <scope>NUCLEOTIDE SEQUENCE [LARGE SCALE GENOMIC DNA]</scope>
    <source>
        <strain evidence="2 3">KCTC 23968</strain>
    </source>
</reference>
<evidence type="ECO:0008006" key="4">
    <source>
        <dbReference type="Google" id="ProtNLM"/>
    </source>
</evidence>
<dbReference type="Proteomes" id="UP000600865">
    <property type="component" value="Unassembled WGS sequence"/>
</dbReference>
<name>A0A918KU85_9PROT</name>
<feature type="chain" id="PRO_5037228371" description="Cadmium carbonic anhydrase" evidence="1">
    <location>
        <begin position="20"/>
        <end position="282"/>
    </location>
</feature>
<comment type="caution">
    <text evidence="2">The sequence shown here is derived from an EMBL/GenBank/DDBJ whole genome shotgun (WGS) entry which is preliminary data.</text>
</comment>
<organism evidence="2 3">
    <name type="scientific">Litorimonas cladophorae</name>
    <dbReference type="NCBI Taxonomy" id="1220491"/>
    <lineage>
        <taxon>Bacteria</taxon>
        <taxon>Pseudomonadati</taxon>
        <taxon>Pseudomonadota</taxon>
        <taxon>Alphaproteobacteria</taxon>
        <taxon>Maricaulales</taxon>
        <taxon>Robiginitomaculaceae</taxon>
    </lineage>
</organism>
<keyword evidence="1" id="KW-0732">Signal</keyword>
<dbReference type="PROSITE" id="PS51257">
    <property type="entry name" value="PROKAR_LIPOPROTEIN"/>
    <property type="match status" value="1"/>
</dbReference>
<accession>A0A918KU85</accession>
<dbReference type="EMBL" id="BMYV01000003">
    <property type="protein sequence ID" value="GGX73941.1"/>
    <property type="molecule type" value="Genomic_DNA"/>
</dbReference>
<feature type="signal peptide" evidence="1">
    <location>
        <begin position="1"/>
        <end position="19"/>
    </location>
</feature>
<evidence type="ECO:0000313" key="3">
    <source>
        <dbReference type="Proteomes" id="UP000600865"/>
    </source>
</evidence>
<dbReference type="Pfam" id="PF10563">
    <property type="entry name" value="CA_like"/>
    <property type="match status" value="1"/>
</dbReference>
<dbReference type="AlphaFoldDB" id="A0A918KU85"/>
<evidence type="ECO:0000256" key="1">
    <source>
        <dbReference type="SAM" id="SignalP"/>
    </source>
</evidence>
<evidence type="ECO:0000313" key="2">
    <source>
        <dbReference type="EMBL" id="GGX73941.1"/>
    </source>
</evidence>